<dbReference type="GO" id="GO:0046872">
    <property type="term" value="F:metal ion binding"/>
    <property type="evidence" value="ECO:0007669"/>
    <property type="project" value="UniProtKB-KW"/>
</dbReference>
<evidence type="ECO:0000256" key="1">
    <source>
        <dbReference type="RuleBase" id="RU366034"/>
    </source>
</evidence>
<dbReference type="EMBL" id="CP001804">
    <property type="protein sequence ID" value="ACY13817.1"/>
    <property type="molecule type" value="Genomic_DNA"/>
</dbReference>
<dbReference type="KEGG" id="hoh:Hoch_1257"/>
<keyword evidence="1" id="KW-0456">Lyase</keyword>
<evidence type="ECO:0000313" key="2">
    <source>
        <dbReference type="EMBL" id="ACY13817.1"/>
    </source>
</evidence>
<proteinExistence type="inferred from homology"/>
<dbReference type="Gene3D" id="1.10.600.10">
    <property type="entry name" value="Farnesyl Diphosphate Synthase"/>
    <property type="match status" value="2"/>
</dbReference>
<dbReference type="EC" id="4.2.3.-" evidence="1"/>
<sequence length="756" mass="84833">MSHPFQLPEFYVPYPARLNPNLEGARVHSKAWAFEMGMLGSEDDAASGGEPIWTERKLDAHDYALLCAYTHPDASSAELDLITDWYVWVFFFDDHFLETFKRTRDMQGAKQYLGRLPAFMPIGQSKGALEPSNAVERGLVNLWARTIPTASADWQRRFKLHNEHLLEESLWELTNIRAERISNPIEYIEMRRKVGGAPWSANLIEHAHGIEVPARVVDARPMKVLTATFADAVHLRNDLFSYEREVNEEGELANCVLVTETFLGCDTQRAADLTNDLLTSRLQQFEHTAATEVPLMCEEYALEPAERAGVLAYVKGLQDWQSGGHEWHMRSSRYMNEGALDDEGGLPLGPTGLGTGSLRQIAATFKQGLRRGKRYSHPPFRRVGPVPLPDFYMPYSTTLNPHLDGSRRFSKEWARSMGLLDVVPEVPGGYIWDEHKFDVADVALCGALIHPEASAAELNVTACWLVWGTYADDYFPALFGDRRDWLGAKLSVSRLSAFMPLEAAELANPSAVPVGPLEHSLADLWARSAPGLSSAARVTLRKAIIDMTESWLWELANQIQNRIPDPVDYIEMRRKTFGADLTKGLSRMALDATLPEAIFRTRPIVNLENAVADYAGITNDVFSYQKEIEFEGEIHNCVLVVERFLDLDSASAVAVVNELMTGRMREIEHIVAVELPVLVREYELDSAAEADLYRYVHRLQQYTAGVLRWHFAVDRYKEPELQAERARKHAIGRPSGLGTSASRIAALFAAGGHATR</sequence>
<dbReference type="Pfam" id="PF19086">
    <property type="entry name" value="Terpene_syn_C_2"/>
    <property type="match status" value="2"/>
</dbReference>
<dbReference type="SFLD" id="SFLDG01020">
    <property type="entry name" value="Terpene_Cyclase_Like_2"/>
    <property type="match status" value="2"/>
</dbReference>
<protein>
    <recommendedName>
        <fullName evidence="1">Terpene synthase</fullName>
        <ecNumber evidence="1">4.2.3.-</ecNumber>
    </recommendedName>
</protein>
<dbReference type="SUPFAM" id="SSF48576">
    <property type="entry name" value="Terpenoid synthases"/>
    <property type="match status" value="2"/>
</dbReference>
<dbReference type="OrthoDB" id="2989600at2"/>
<dbReference type="GO" id="GO:0010333">
    <property type="term" value="F:terpene synthase activity"/>
    <property type="evidence" value="ECO:0007669"/>
    <property type="project" value="InterPro"/>
</dbReference>
<dbReference type="RefSeq" id="WP_012826426.1">
    <property type="nucleotide sequence ID" value="NC_013440.1"/>
</dbReference>
<dbReference type="eggNOG" id="ENOG502Z881">
    <property type="taxonomic scope" value="Bacteria"/>
</dbReference>
<comment type="cofactor">
    <cofactor evidence="1">
        <name>Mg(2+)</name>
        <dbReference type="ChEBI" id="CHEBI:18420"/>
    </cofactor>
</comment>
<reference evidence="2 3" key="1">
    <citation type="journal article" date="2010" name="Stand. Genomic Sci.">
        <title>Complete genome sequence of Haliangium ochraceum type strain (SMP-2).</title>
        <authorList>
            <consortium name="US DOE Joint Genome Institute (JGI-PGF)"/>
            <person name="Ivanova N."/>
            <person name="Daum C."/>
            <person name="Lang E."/>
            <person name="Abt B."/>
            <person name="Kopitz M."/>
            <person name="Saunders E."/>
            <person name="Lapidus A."/>
            <person name="Lucas S."/>
            <person name="Glavina Del Rio T."/>
            <person name="Nolan M."/>
            <person name="Tice H."/>
            <person name="Copeland A."/>
            <person name="Cheng J.F."/>
            <person name="Chen F."/>
            <person name="Bruce D."/>
            <person name="Goodwin L."/>
            <person name="Pitluck S."/>
            <person name="Mavromatis K."/>
            <person name="Pati A."/>
            <person name="Mikhailova N."/>
            <person name="Chen A."/>
            <person name="Palaniappan K."/>
            <person name="Land M."/>
            <person name="Hauser L."/>
            <person name="Chang Y.J."/>
            <person name="Jeffries C.D."/>
            <person name="Detter J.C."/>
            <person name="Brettin T."/>
            <person name="Rohde M."/>
            <person name="Goker M."/>
            <person name="Bristow J."/>
            <person name="Markowitz V."/>
            <person name="Eisen J.A."/>
            <person name="Hugenholtz P."/>
            <person name="Kyrpides N.C."/>
            <person name="Klenk H.P."/>
        </authorList>
    </citation>
    <scope>NUCLEOTIDE SEQUENCE [LARGE SCALE GENOMIC DNA]</scope>
    <source>
        <strain evidence="3">DSM 14365 / CIP 107738 / JCM 11303 / AJ 13395 / SMP-2</strain>
    </source>
</reference>
<name>D0LTC2_HALO1</name>
<gene>
    <name evidence="2" type="ordered locus">Hoch_1257</name>
</gene>
<dbReference type="STRING" id="502025.Hoch_1257"/>
<keyword evidence="1" id="KW-0479">Metal-binding</keyword>
<comment type="similarity">
    <text evidence="1">Belongs to the terpene synthase family.</text>
</comment>
<accession>D0LTC2</accession>
<dbReference type="InterPro" id="IPR008949">
    <property type="entry name" value="Isoprenoid_synthase_dom_sf"/>
</dbReference>
<dbReference type="InterPro" id="IPR034686">
    <property type="entry name" value="Terpene_cyclase-like_2"/>
</dbReference>
<dbReference type="HOGENOM" id="CLU_372108_0_0_7"/>
<dbReference type="PANTHER" id="PTHR35201">
    <property type="entry name" value="TERPENE SYNTHASE"/>
    <property type="match status" value="1"/>
</dbReference>
<dbReference type="Proteomes" id="UP000001880">
    <property type="component" value="Chromosome"/>
</dbReference>
<dbReference type="PANTHER" id="PTHR35201:SF4">
    <property type="entry name" value="BETA-PINACENE SYNTHASE-RELATED"/>
    <property type="match status" value="1"/>
</dbReference>
<keyword evidence="1" id="KW-0460">Magnesium</keyword>
<organism evidence="2 3">
    <name type="scientific">Haliangium ochraceum (strain DSM 14365 / JCM 11303 / SMP-2)</name>
    <dbReference type="NCBI Taxonomy" id="502025"/>
    <lineage>
        <taxon>Bacteria</taxon>
        <taxon>Pseudomonadati</taxon>
        <taxon>Myxococcota</taxon>
        <taxon>Polyangia</taxon>
        <taxon>Haliangiales</taxon>
        <taxon>Kofleriaceae</taxon>
        <taxon>Haliangium</taxon>
    </lineage>
</organism>
<dbReference type="AlphaFoldDB" id="D0LTC2"/>
<keyword evidence="3" id="KW-1185">Reference proteome</keyword>
<dbReference type="NCBIfam" id="NF041168">
    <property type="entry name" value="f2_encap_cargo3"/>
    <property type="match status" value="1"/>
</dbReference>
<dbReference type="SFLD" id="SFLDS00005">
    <property type="entry name" value="Isoprenoid_Synthase_Type_I"/>
    <property type="match status" value="2"/>
</dbReference>
<evidence type="ECO:0000313" key="3">
    <source>
        <dbReference type="Proteomes" id="UP000001880"/>
    </source>
</evidence>